<dbReference type="EMBL" id="HBNR01024555">
    <property type="protein sequence ID" value="CAE4576855.1"/>
    <property type="molecule type" value="Transcribed_RNA"/>
</dbReference>
<evidence type="ECO:0000313" key="9">
    <source>
        <dbReference type="EMBL" id="CAE4576855.1"/>
    </source>
</evidence>
<protein>
    <recommendedName>
        <fullName evidence="10">Bestrophin homolog</fullName>
    </recommendedName>
</protein>
<feature type="compositionally biased region" description="Polar residues" evidence="7">
    <location>
        <begin position="391"/>
        <end position="409"/>
    </location>
</feature>
<evidence type="ECO:0000256" key="5">
    <source>
        <dbReference type="ARBA" id="ARBA00023065"/>
    </source>
</evidence>
<evidence type="ECO:0000256" key="6">
    <source>
        <dbReference type="ARBA" id="ARBA00023136"/>
    </source>
</evidence>
<keyword evidence="2" id="KW-0813">Transport</keyword>
<sequence>MIKYDPGNFGLMFIFGYKGSVFPKALVWAIPNAVLALLLHMYMRQDQVYGNPLSMTGVEKLWAGYSSVLGFLVVFRNNQAYTRFWEGATLINQVRGEWFNAVSTLFAFCNQTKEFQEKVETFQHTLVRLTSMLYCSALQQVCDLNDDTLEIIDNTGMDKESLQFMMDSTDRCEVLLQWIQRLIVDNEAAHTLKIAPPLLTRAFQELSRGIVNLNNARKIKDIPFPFPYAQMITVMLIVHWTVTPLWASQVIESRVAAVSVCFFVTFAFWCLIYIALEIDQPFGEDDNDLPLREMQREFNRSLLHLMHPLAQTPPVYLLSTANKSSDRLPSQQFETVSQRRASLAEEDNAEDLEVGNTYTLMRSPSGLQPEARKKGSSRRRTWFESLTVMKSSKQSQADLPTTLDNNGPQGTHRWGTSAGTLSFFPGGRCPDSDDEEAGVTPGRPERPEGNIIECGNVEAPEDDRPAALPPRFSRTPNRHSRRGSQDHIPSNQHSRREQEQAPGPRRGSQAGTQTQSSGDSQERMLSPNASPELAVPTEL</sequence>
<keyword evidence="6 8" id="KW-0472">Membrane</keyword>
<comment type="subcellular location">
    <subcellularLocation>
        <location evidence="1">Membrane</location>
        <topology evidence="1">Multi-pass membrane protein</topology>
    </subcellularLocation>
</comment>
<organism evidence="9">
    <name type="scientific">Alexandrium monilatum</name>
    <dbReference type="NCBI Taxonomy" id="311494"/>
    <lineage>
        <taxon>Eukaryota</taxon>
        <taxon>Sar</taxon>
        <taxon>Alveolata</taxon>
        <taxon>Dinophyceae</taxon>
        <taxon>Gonyaulacales</taxon>
        <taxon>Pyrocystaceae</taxon>
        <taxon>Alexandrium</taxon>
    </lineage>
</organism>
<dbReference type="Pfam" id="PF25539">
    <property type="entry name" value="Bestrophin_2"/>
    <property type="match status" value="1"/>
</dbReference>
<keyword evidence="3 8" id="KW-0812">Transmembrane</keyword>
<dbReference type="GO" id="GO:0016020">
    <property type="term" value="C:membrane"/>
    <property type="evidence" value="ECO:0007669"/>
    <property type="project" value="UniProtKB-SubCell"/>
</dbReference>
<feature type="compositionally biased region" description="Polar residues" evidence="7">
    <location>
        <begin position="509"/>
        <end position="519"/>
    </location>
</feature>
<evidence type="ECO:0000256" key="4">
    <source>
        <dbReference type="ARBA" id="ARBA00022989"/>
    </source>
</evidence>
<dbReference type="AlphaFoldDB" id="A0A7S4UWY7"/>
<feature type="transmembrane region" description="Helical" evidence="8">
    <location>
        <begin position="62"/>
        <end position="78"/>
    </location>
</feature>
<dbReference type="InterPro" id="IPR044669">
    <property type="entry name" value="YneE/VCCN1/2-like"/>
</dbReference>
<feature type="transmembrane region" description="Helical" evidence="8">
    <location>
        <begin position="226"/>
        <end position="247"/>
    </location>
</feature>
<evidence type="ECO:0000256" key="1">
    <source>
        <dbReference type="ARBA" id="ARBA00004141"/>
    </source>
</evidence>
<evidence type="ECO:0000256" key="8">
    <source>
        <dbReference type="SAM" id="Phobius"/>
    </source>
</evidence>
<evidence type="ECO:0008006" key="10">
    <source>
        <dbReference type="Google" id="ProtNLM"/>
    </source>
</evidence>
<keyword evidence="4 8" id="KW-1133">Transmembrane helix</keyword>
<feature type="compositionally biased region" description="Acidic residues" evidence="7">
    <location>
        <begin position="344"/>
        <end position="353"/>
    </location>
</feature>
<feature type="transmembrane region" description="Helical" evidence="8">
    <location>
        <begin position="253"/>
        <end position="276"/>
    </location>
</feature>
<dbReference type="PANTHER" id="PTHR33281:SF20">
    <property type="match status" value="1"/>
</dbReference>
<feature type="transmembrane region" description="Helical" evidence="8">
    <location>
        <begin position="21"/>
        <end position="42"/>
    </location>
</feature>
<feature type="region of interest" description="Disordered" evidence="7">
    <location>
        <begin position="391"/>
        <end position="539"/>
    </location>
</feature>
<keyword evidence="5" id="KW-0406">Ion transport</keyword>
<evidence type="ECO:0000256" key="3">
    <source>
        <dbReference type="ARBA" id="ARBA00022692"/>
    </source>
</evidence>
<evidence type="ECO:0000256" key="7">
    <source>
        <dbReference type="SAM" id="MobiDB-lite"/>
    </source>
</evidence>
<proteinExistence type="predicted"/>
<accession>A0A7S4UWY7</accession>
<feature type="compositionally biased region" description="Polar residues" evidence="7">
    <location>
        <begin position="356"/>
        <end position="366"/>
    </location>
</feature>
<dbReference type="PANTHER" id="PTHR33281">
    <property type="entry name" value="UPF0187 PROTEIN YNEE"/>
    <property type="match status" value="1"/>
</dbReference>
<name>A0A7S4UWY7_9DINO</name>
<gene>
    <name evidence="9" type="ORF">AMON00008_LOCUS16475</name>
</gene>
<dbReference type="GO" id="GO:0005254">
    <property type="term" value="F:chloride channel activity"/>
    <property type="evidence" value="ECO:0007669"/>
    <property type="project" value="InterPro"/>
</dbReference>
<evidence type="ECO:0000256" key="2">
    <source>
        <dbReference type="ARBA" id="ARBA00022448"/>
    </source>
</evidence>
<feature type="region of interest" description="Disordered" evidence="7">
    <location>
        <begin position="340"/>
        <end position="379"/>
    </location>
</feature>
<reference evidence="9" key="1">
    <citation type="submission" date="2021-01" db="EMBL/GenBank/DDBJ databases">
        <authorList>
            <person name="Corre E."/>
            <person name="Pelletier E."/>
            <person name="Niang G."/>
            <person name="Scheremetjew M."/>
            <person name="Finn R."/>
            <person name="Kale V."/>
            <person name="Holt S."/>
            <person name="Cochrane G."/>
            <person name="Meng A."/>
            <person name="Brown T."/>
            <person name="Cohen L."/>
        </authorList>
    </citation>
    <scope>NUCLEOTIDE SEQUENCE</scope>
    <source>
        <strain evidence="9">CCMP3105</strain>
    </source>
</reference>